<evidence type="ECO:0000256" key="1">
    <source>
        <dbReference type="SAM" id="Phobius"/>
    </source>
</evidence>
<sequence length="305" mass="33328">MVQQDPPGSGEAELLPEPFWTADRASLEGQARTLRWYRWQILLLVAAAVVSVLPGARHGTDLTPLVSVAAFMGAGYFWYRLRGANPQGRWYEARAAAESVKTLAWKYAVRAQPFEGPADSLEAENRYLLQLTDVMRAFDDPEIVPPGTQAEITDGMRQLRAGELALRRTRYLRARVDGQRVWYRSRAEACESQAVSWGLATVALMIVGGAAAVAQVAGALSVQAFGACAAAAAAVIAWTQLKQLRPLAAAYLLAARELEIVSGQLSAMDLNAEDSESTWAKLAADAEEAVSREHTTWRARRAFPR</sequence>
<feature type="transmembrane region" description="Helical" evidence="1">
    <location>
        <begin position="220"/>
        <end position="238"/>
    </location>
</feature>
<dbReference type="RefSeq" id="WP_344635175.1">
    <property type="nucleotide sequence ID" value="NZ_BAAATR010000004.1"/>
</dbReference>
<keyword evidence="1" id="KW-1133">Transmembrane helix</keyword>
<feature type="transmembrane region" description="Helical" evidence="1">
    <location>
        <begin position="194"/>
        <end position="214"/>
    </location>
</feature>
<comment type="caution">
    <text evidence="4">The sequence shown here is derived from an EMBL/GenBank/DDBJ whole genome shotgun (WGS) entry which is preliminary data.</text>
</comment>
<dbReference type="InterPro" id="IPR041116">
    <property type="entry name" value="SLATT_3"/>
</dbReference>
<keyword evidence="1" id="KW-0472">Membrane</keyword>
<dbReference type="InterPro" id="IPR040884">
    <property type="entry name" value="SLATT_1"/>
</dbReference>
<feature type="transmembrane region" description="Helical" evidence="1">
    <location>
        <begin position="62"/>
        <end position="79"/>
    </location>
</feature>
<protein>
    <submittedName>
        <fullName evidence="4">DUF4231 domain-containing protein</fullName>
    </submittedName>
</protein>
<dbReference type="NCBIfam" id="NF033610">
    <property type="entry name" value="SLATT_3"/>
    <property type="match status" value="1"/>
</dbReference>
<dbReference type="Proteomes" id="UP001500305">
    <property type="component" value="Unassembled WGS sequence"/>
</dbReference>
<dbReference type="Pfam" id="PF18181">
    <property type="entry name" value="SLATT_1"/>
    <property type="match status" value="1"/>
</dbReference>
<keyword evidence="1" id="KW-0812">Transmembrane</keyword>
<dbReference type="NCBIfam" id="NF033634">
    <property type="entry name" value="SLATT_1"/>
    <property type="match status" value="1"/>
</dbReference>
<evidence type="ECO:0000259" key="2">
    <source>
        <dbReference type="Pfam" id="PF18181"/>
    </source>
</evidence>
<reference evidence="4 5" key="1">
    <citation type="journal article" date="2019" name="Int. J. Syst. Evol. Microbiol.">
        <title>The Global Catalogue of Microorganisms (GCM) 10K type strain sequencing project: providing services to taxonomists for standard genome sequencing and annotation.</title>
        <authorList>
            <consortium name="The Broad Institute Genomics Platform"/>
            <consortium name="The Broad Institute Genome Sequencing Center for Infectious Disease"/>
            <person name="Wu L."/>
            <person name="Ma J."/>
        </authorList>
    </citation>
    <scope>NUCLEOTIDE SEQUENCE [LARGE SCALE GENOMIC DNA]</scope>
    <source>
        <strain evidence="4 5">JCM 7356</strain>
    </source>
</reference>
<keyword evidence="5" id="KW-1185">Reference proteome</keyword>
<name>A0ABN3DJC7_9ACTN</name>
<evidence type="ECO:0000259" key="3">
    <source>
        <dbReference type="Pfam" id="PF18184"/>
    </source>
</evidence>
<dbReference type="Pfam" id="PF18184">
    <property type="entry name" value="SLATT_3"/>
    <property type="match status" value="1"/>
</dbReference>
<feature type="domain" description="SMODS and SLOG-associating 2TM effector" evidence="3">
    <location>
        <begin position="16"/>
        <end position="168"/>
    </location>
</feature>
<proteinExistence type="predicted"/>
<gene>
    <name evidence="4" type="ORF">GCM10010430_12180</name>
</gene>
<feature type="domain" description="SMODS and SLOG-associating 2TM effector" evidence="2">
    <location>
        <begin position="171"/>
        <end position="297"/>
    </location>
</feature>
<organism evidence="4 5">
    <name type="scientific">Kitasatospora cystarginea</name>
    <dbReference type="NCBI Taxonomy" id="58350"/>
    <lineage>
        <taxon>Bacteria</taxon>
        <taxon>Bacillati</taxon>
        <taxon>Actinomycetota</taxon>
        <taxon>Actinomycetes</taxon>
        <taxon>Kitasatosporales</taxon>
        <taxon>Streptomycetaceae</taxon>
        <taxon>Kitasatospora</taxon>
    </lineage>
</organism>
<feature type="transmembrane region" description="Helical" evidence="1">
    <location>
        <begin position="36"/>
        <end position="56"/>
    </location>
</feature>
<evidence type="ECO:0000313" key="4">
    <source>
        <dbReference type="EMBL" id="GAA2233129.1"/>
    </source>
</evidence>
<dbReference type="EMBL" id="BAAATR010000004">
    <property type="protein sequence ID" value="GAA2233129.1"/>
    <property type="molecule type" value="Genomic_DNA"/>
</dbReference>
<evidence type="ECO:0000313" key="5">
    <source>
        <dbReference type="Proteomes" id="UP001500305"/>
    </source>
</evidence>
<accession>A0ABN3DJC7</accession>